<accession>A0AAV3QBB7</accession>
<dbReference type="InterPro" id="IPR031052">
    <property type="entry name" value="FHY3/FAR1"/>
</dbReference>
<organism evidence="2 3">
    <name type="scientific">Lithospermum erythrorhizon</name>
    <name type="common">Purple gromwell</name>
    <name type="synonym">Lithospermum officinale var. erythrorhizon</name>
    <dbReference type="NCBI Taxonomy" id="34254"/>
    <lineage>
        <taxon>Eukaryota</taxon>
        <taxon>Viridiplantae</taxon>
        <taxon>Streptophyta</taxon>
        <taxon>Embryophyta</taxon>
        <taxon>Tracheophyta</taxon>
        <taxon>Spermatophyta</taxon>
        <taxon>Magnoliopsida</taxon>
        <taxon>eudicotyledons</taxon>
        <taxon>Gunneridae</taxon>
        <taxon>Pentapetalae</taxon>
        <taxon>asterids</taxon>
        <taxon>lamiids</taxon>
        <taxon>Boraginales</taxon>
        <taxon>Boraginaceae</taxon>
        <taxon>Boraginoideae</taxon>
        <taxon>Lithospermeae</taxon>
        <taxon>Lithospermum</taxon>
    </lineage>
</organism>
<dbReference type="GO" id="GO:0008270">
    <property type="term" value="F:zinc ion binding"/>
    <property type="evidence" value="ECO:0007669"/>
    <property type="project" value="UniProtKB-UniRule"/>
</dbReference>
<dbReference type="EMBL" id="BAABME010003690">
    <property type="protein sequence ID" value="GAA0159783.1"/>
    <property type="molecule type" value="Genomic_DNA"/>
</dbReference>
<gene>
    <name evidence="2" type="ORF">LIER_16487</name>
</gene>
<dbReference type="AlphaFoldDB" id="A0AAV3QBB7"/>
<dbReference type="GO" id="GO:0005634">
    <property type="term" value="C:nucleus"/>
    <property type="evidence" value="ECO:0007669"/>
    <property type="project" value="UniProtKB-SubCell"/>
</dbReference>
<reference evidence="2 3" key="1">
    <citation type="submission" date="2024-01" db="EMBL/GenBank/DDBJ databases">
        <title>The complete chloroplast genome sequence of Lithospermum erythrorhizon: insights into the phylogenetic relationship among Boraginaceae species and the maternal lineages of purple gromwells.</title>
        <authorList>
            <person name="Okada T."/>
            <person name="Watanabe K."/>
        </authorList>
    </citation>
    <scope>NUCLEOTIDE SEQUENCE [LARGE SCALE GENOMIC DNA]</scope>
</reference>
<keyword evidence="1" id="KW-0863">Zinc-finger</keyword>
<comment type="function">
    <text evidence="1">Putative transcription activator involved in regulating light control of development.</text>
</comment>
<keyword evidence="1" id="KW-0479">Metal-binding</keyword>
<dbReference type="PANTHER" id="PTHR31669:SF251">
    <property type="entry name" value="PROTEIN FAR1-RELATED SEQUENCE"/>
    <property type="match status" value="1"/>
</dbReference>
<evidence type="ECO:0000256" key="1">
    <source>
        <dbReference type="RuleBase" id="RU367018"/>
    </source>
</evidence>
<keyword evidence="1" id="KW-0539">Nucleus</keyword>
<name>A0AAV3QBB7_LITER</name>
<dbReference type="GO" id="GO:0006355">
    <property type="term" value="P:regulation of DNA-templated transcription"/>
    <property type="evidence" value="ECO:0007669"/>
    <property type="project" value="UniProtKB-UniRule"/>
</dbReference>
<dbReference type="Proteomes" id="UP001454036">
    <property type="component" value="Unassembled WGS sequence"/>
</dbReference>
<dbReference type="PANTHER" id="PTHR31669">
    <property type="entry name" value="PROTEIN FAR1-RELATED SEQUENCE 10-RELATED"/>
    <property type="match status" value="1"/>
</dbReference>
<evidence type="ECO:0000313" key="2">
    <source>
        <dbReference type="EMBL" id="GAA0159783.1"/>
    </source>
</evidence>
<evidence type="ECO:0000313" key="3">
    <source>
        <dbReference type="Proteomes" id="UP001454036"/>
    </source>
</evidence>
<keyword evidence="1" id="KW-0862">Zinc</keyword>
<sequence length="179" mass="20814">MLASCFQNRHRSEIAWLDFNYTSIKQWSSTWVKNHFTAAKTTTQLSEQLNAFAHFYLEPEHSITELFSRFQYLFVDVRHNKLSSDFDMQDQVVDNKNPKSQLMVHAASLFTPDVFEIIHNEYQQGKDYNNKAMVTSITSLEEQAASLTKVVEHLAKQVRRQDDSLSHIAGKIVDYEQHA</sequence>
<comment type="similarity">
    <text evidence="1">Belongs to the FHY3/FAR1 family.</text>
</comment>
<proteinExistence type="inferred from homology"/>
<comment type="caution">
    <text evidence="2">The sequence shown here is derived from an EMBL/GenBank/DDBJ whole genome shotgun (WGS) entry which is preliminary data.</text>
</comment>
<protein>
    <recommendedName>
        <fullName evidence="1">Protein FAR1-RELATED SEQUENCE</fullName>
    </recommendedName>
</protein>
<comment type="subcellular location">
    <subcellularLocation>
        <location evidence="1">Nucleus</location>
    </subcellularLocation>
</comment>
<keyword evidence="3" id="KW-1185">Reference proteome</keyword>